<reference evidence="1" key="1">
    <citation type="submission" date="2022-08" db="UniProtKB">
        <authorList>
            <consortium name="EnsemblMetazoa"/>
        </authorList>
    </citation>
    <scope>IDENTIFICATION</scope>
    <source>
        <strain evidence="1">05x7-T-G4-1.051#20</strain>
    </source>
</reference>
<evidence type="ECO:0000313" key="2">
    <source>
        <dbReference type="Proteomes" id="UP000005408"/>
    </source>
</evidence>
<evidence type="ECO:0000313" key="1">
    <source>
        <dbReference type="EnsemblMetazoa" id="G11974.1:cds"/>
    </source>
</evidence>
<dbReference type="EnsemblMetazoa" id="G11974.1">
    <property type="protein sequence ID" value="G11974.1:cds"/>
    <property type="gene ID" value="G11974"/>
</dbReference>
<dbReference type="Proteomes" id="UP000005408">
    <property type="component" value="Unassembled WGS sequence"/>
</dbReference>
<name>A0A8W8I1X0_MAGGI</name>
<proteinExistence type="predicted"/>
<organism evidence="1 2">
    <name type="scientific">Magallana gigas</name>
    <name type="common">Pacific oyster</name>
    <name type="synonym">Crassostrea gigas</name>
    <dbReference type="NCBI Taxonomy" id="29159"/>
    <lineage>
        <taxon>Eukaryota</taxon>
        <taxon>Metazoa</taxon>
        <taxon>Spiralia</taxon>
        <taxon>Lophotrochozoa</taxon>
        <taxon>Mollusca</taxon>
        <taxon>Bivalvia</taxon>
        <taxon>Autobranchia</taxon>
        <taxon>Pteriomorphia</taxon>
        <taxon>Ostreida</taxon>
        <taxon>Ostreoidea</taxon>
        <taxon>Ostreidae</taxon>
        <taxon>Magallana</taxon>
    </lineage>
</organism>
<keyword evidence="2" id="KW-1185">Reference proteome</keyword>
<protein>
    <submittedName>
        <fullName evidence="1">Uncharacterized protein</fullName>
    </submittedName>
</protein>
<dbReference type="AlphaFoldDB" id="A0A8W8I1X0"/>
<sequence length="101" mass="11496">MFPSDALTMVATANGKHVNAPTLHVNQRPVQQSGCSRALAKIPYTRNTNFGERSRALTLLNTPLKSECKRFALEKMWTKIKAIVLRKRAYVSWLQILLPWT</sequence>
<accession>A0A8W8I1X0</accession>